<dbReference type="InterPro" id="IPR038720">
    <property type="entry name" value="YprB_RNase_H-like_dom"/>
</dbReference>
<gene>
    <name evidence="2" type="ORF">NSA23_15740</name>
</gene>
<dbReference type="Proteomes" id="UP001142078">
    <property type="component" value="Unassembled WGS sequence"/>
</dbReference>
<dbReference type="PANTHER" id="PTHR38462">
    <property type="entry name" value="EXONUCLEASE-LIKE PROTEIN"/>
    <property type="match status" value="1"/>
</dbReference>
<dbReference type="AlphaFoldDB" id="A0A9X2S6N3"/>
<evidence type="ECO:0000259" key="1">
    <source>
        <dbReference type="Pfam" id="PF13482"/>
    </source>
</evidence>
<reference evidence="2" key="1">
    <citation type="submission" date="2022-07" db="EMBL/GenBank/DDBJ databases">
        <title>Enhanced cultured diversity of the mouse gut microbiota enables custom-made synthetic communities.</title>
        <authorList>
            <person name="Afrizal A."/>
        </authorList>
    </citation>
    <scope>NUCLEOTIDE SEQUENCE</scope>
    <source>
        <strain evidence="2">DSM 29482</strain>
    </source>
</reference>
<proteinExistence type="predicted"/>
<dbReference type="InterPro" id="IPR012337">
    <property type="entry name" value="RNaseH-like_sf"/>
</dbReference>
<dbReference type="Pfam" id="PF13482">
    <property type="entry name" value="RNase_H_2"/>
    <property type="match status" value="1"/>
</dbReference>
<name>A0A9X2S6N3_9FIRM</name>
<dbReference type="RefSeq" id="WP_050069925.1">
    <property type="nucleotide sequence ID" value="NZ_CABKTM010000076.1"/>
</dbReference>
<evidence type="ECO:0000313" key="2">
    <source>
        <dbReference type="EMBL" id="MCR2045554.1"/>
    </source>
</evidence>
<dbReference type="PANTHER" id="PTHR38462:SF1">
    <property type="entry name" value="YPRB RIBONUCLEASE H-LIKE DOMAIN-CONTAINING PROTEIN"/>
    <property type="match status" value="1"/>
</dbReference>
<evidence type="ECO:0000313" key="3">
    <source>
        <dbReference type="Proteomes" id="UP001142078"/>
    </source>
</evidence>
<keyword evidence="3" id="KW-1185">Reference proteome</keyword>
<dbReference type="EMBL" id="JANJZL010000020">
    <property type="protein sequence ID" value="MCR2045554.1"/>
    <property type="molecule type" value="Genomic_DNA"/>
</dbReference>
<feature type="domain" description="YprB ribonuclease H-like" evidence="1">
    <location>
        <begin position="24"/>
        <end position="189"/>
    </location>
</feature>
<dbReference type="Gene3D" id="3.30.420.10">
    <property type="entry name" value="Ribonuclease H-like superfamily/Ribonuclease H"/>
    <property type="match status" value="1"/>
</dbReference>
<sequence>MEKIYYNIDYDLNMEKYFDNSPVCFLDIETTGFSRAYDTVYLVGLLIYNNGKYTLKQYFLNSSEKEDCILKTLIEDIENSVHVVTFNGDTFDIPFLNSKYKKYDIKYQIPKNKSIDIYRTIRNNKELLPLKSFKLKSIEKFLGIYREDTISGKDCIDLYYDYLKSNDLEKRKLILKHNYDDLYYLPFVLKMLDIIDDNKIVYLSNKSSNHKNNPKIAIESIDFINDVMKIYCKTTSFKKDSYIDYGNYYNLNWDFKEGTLYMEFQIEKGLLSTEKKCFYINLDNLEYGMNIKDCTSFNIPPNIMLLKVDKRLAMENIKGMIKYTIESKVSI</sequence>
<dbReference type="GO" id="GO:0003676">
    <property type="term" value="F:nucleic acid binding"/>
    <property type="evidence" value="ECO:0007669"/>
    <property type="project" value="InterPro"/>
</dbReference>
<dbReference type="InterPro" id="IPR036397">
    <property type="entry name" value="RNaseH_sf"/>
</dbReference>
<dbReference type="SUPFAM" id="SSF53098">
    <property type="entry name" value="Ribonuclease H-like"/>
    <property type="match status" value="1"/>
</dbReference>
<comment type="caution">
    <text evidence="2">The sequence shown here is derived from an EMBL/GenBank/DDBJ whole genome shotgun (WGS) entry which is preliminary data.</text>
</comment>
<protein>
    <submittedName>
        <fullName evidence="2">Ribonuclease H-like domain-containing protein</fullName>
    </submittedName>
</protein>
<accession>A0A9X2S6N3</accession>
<organism evidence="2 3">
    <name type="scientific">Anaerosalibacter massiliensis</name>
    <dbReference type="NCBI Taxonomy" id="1347392"/>
    <lineage>
        <taxon>Bacteria</taxon>
        <taxon>Bacillati</taxon>
        <taxon>Bacillota</taxon>
        <taxon>Tissierellia</taxon>
        <taxon>Tissierellales</taxon>
        <taxon>Sporanaerobacteraceae</taxon>
        <taxon>Anaerosalibacter</taxon>
    </lineage>
</organism>
<dbReference type="OrthoDB" id="9790530at2"/>